<reference evidence="3 4" key="1">
    <citation type="submission" date="2014-04" db="EMBL/GenBank/DDBJ databases">
        <authorList>
            <consortium name="DOE Joint Genome Institute"/>
            <person name="Kuo A."/>
            <person name="Zuccaro A."/>
            <person name="Kohler A."/>
            <person name="Nagy L.G."/>
            <person name="Floudas D."/>
            <person name="Copeland A."/>
            <person name="Barry K.W."/>
            <person name="Cichocki N."/>
            <person name="Veneault-Fourrey C."/>
            <person name="LaButti K."/>
            <person name="Lindquist E.A."/>
            <person name="Lipzen A."/>
            <person name="Lundell T."/>
            <person name="Morin E."/>
            <person name="Murat C."/>
            <person name="Sun H."/>
            <person name="Tunlid A."/>
            <person name="Henrissat B."/>
            <person name="Grigoriev I.V."/>
            <person name="Hibbett D.S."/>
            <person name="Martin F."/>
            <person name="Nordberg H.P."/>
            <person name="Cantor M.N."/>
            <person name="Hua S.X."/>
        </authorList>
    </citation>
    <scope>NUCLEOTIDE SEQUENCE [LARGE SCALE GENOMIC DNA]</scope>
    <source>
        <strain evidence="3 4">MAFF 305830</strain>
    </source>
</reference>
<dbReference type="AlphaFoldDB" id="A0A0C2X1F7"/>
<dbReference type="STRING" id="933852.A0A0C2X1F7"/>
<evidence type="ECO:0000313" key="4">
    <source>
        <dbReference type="Proteomes" id="UP000054097"/>
    </source>
</evidence>
<organism evidence="3 4">
    <name type="scientific">Serendipita vermifera MAFF 305830</name>
    <dbReference type="NCBI Taxonomy" id="933852"/>
    <lineage>
        <taxon>Eukaryota</taxon>
        <taxon>Fungi</taxon>
        <taxon>Dikarya</taxon>
        <taxon>Basidiomycota</taxon>
        <taxon>Agaricomycotina</taxon>
        <taxon>Agaricomycetes</taxon>
        <taxon>Sebacinales</taxon>
        <taxon>Serendipitaceae</taxon>
        <taxon>Serendipita</taxon>
    </lineage>
</organism>
<evidence type="ECO:0000256" key="1">
    <source>
        <dbReference type="SAM" id="MobiDB-lite"/>
    </source>
</evidence>
<sequence>MHLSDPRTPKSLGIQRRLQIQNADRENFEDRVMERMTDDINSTGTSPKTQNMEIKSLRAENKSPKRSQSARAAGNSPILGTRLNNNIFSLPIIALRYSILFTLLAYIVITTISCVANDVKESISCTVTSIWAVPLVSMMLIRVNEPTTHVSTNTLNFSNVISVQTGVDFTLRYTGVGAGVARKMLYTSLAVGDLEKQIRLSSLENRGFLVSKLAEIEATSLELSNQLGDIEAEINGAIYSFLELDKYAVESLELIKQAEMRRSFLSIFDFRHRVTVSSQRKIIMLYNQLTDTLVLSFTKATNAATKNIDLLDRLESHLNALNEIVTGNRDYEKNRWDQMLERLWNEFGRNSANVATFEKNLSLLSEVSSNIYAAKWMAHGTFEELQKLNFKVSELHGDVLFAGGLQSLELQLDVLKKRVKYLEEKQNGAKRYTDEVYRQISNSPHNTGRHQV</sequence>
<dbReference type="Proteomes" id="UP000054097">
    <property type="component" value="Unassembled WGS sequence"/>
</dbReference>
<feature type="transmembrane region" description="Helical" evidence="2">
    <location>
        <begin position="87"/>
        <end position="109"/>
    </location>
</feature>
<keyword evidence="2" id="KW-0812">Transmembrane</keyword>
<feature type="compositionally biased region" description="Polar residues" evidence="1">
    <location>
        <begin position="39"/>
        <end position="53"/>
    </location>
</feature>
<keyword evidence="2" id="KW-0472">Membrane</keyword>
<accession>A0A0C2X1F7</accession>
<name>A0A0C2X1F7_SERVB</name>
<dbReference type="OrthoDB" id="4179406at2759"/>
<protein>
    <submittedName>
        <fullName evidence="3">Uncharacterized protein</fullName>
    </submittedName>
</protein>
<dbReference type="EMBL" id="KN824338">
    <property type="protein sequence ID" value="KIM23347.1"/>
    <property type="molecule type" value="Genomic_DNA"/>
</dbReference>
<gene>
    <name evidence="3" type="ORF">M408DRAFT_11551</name>
</gene>
<evidence type="ECO:0000256" key="2">
    <source>
        <dbReference type="SAM" id="Phobius"/>
    </source>
</evidence>
<keyword evidence="4" id="KW-1185">Reference proteome</keyword>
<reference evidence="4" key="2">
    <citation type="submission" date="2015-01" db="EMBL/GenBank/DDBJ databases">
        <title>Evolutionary Origins and Diversification of the Mycorrhizal Mutualists.</title>
        <authorList>
            <consortium name="DOE Joint Genome Institute"/>
            <consortium name="Mycorrhizal Genomics Consortium"/>
            <person name="Kohler A."/>
            <person name="Kuo A."/>
            <person name="Nagy L.G."/>
            <person name="Floudas D."/>
            <person name="Copeland A."/>
            <person name="Barry K.W."/>
            <person name="Cichocki N."/>
            <person name="Veneault-Fourrey C."/>
            <person name="LaButti K."/>
            <person name="Lindquist E.A."/>
            <person name="Lipzen A."/>
            <person name="Lundell T."/>
            <person name="Morin E."/>
            <person name="Murat C."/>
            <person name="Riley R."/>
            <person name="Ohm R."/>
            <person name="Sun H."/>
            <person name="Tunlid A."/>
            <person name="Henrissat B."/>
            <person name="Grigoriev I.V."/>
            <person name="Hibbett D.S."/>
            <person name="Martin F."/>
        </authorList>
    </citation>
    <scope>NUCLEOTIDE SEQUENCE [LARGE SCALE GENOMIC DNA]</scope>
    <source>
        <strain evidence="4">MAFF 305830</strain>
    </source>
</reference>
<feature type="region of interest" description="Disordered" evidence="1">
    <location>
        <begin position="37"/>
        <end position="75"/>
    </location>
</feature>
<evidence type="ECO:0000313" key="3">
    <source>
        <dbReference type="EMBL" id="KIM23347.1"/>
    </source>
</evidence>
<keyword evidence="2" id="KW-1133">Transmembrane helix</keyword>
<dbReference type="HOGENOM" id="CLU_605759_0_0_1"/>
<proteinExistence type="predicted"/>